<evidence type="ECO:0000256" key="5">
    <source>
        <dbReference type="ARBA" id="ARBA00023163"/>
    </source>
</evidence>
<dbReference type="SUPFAM" id="SSF57701">
    <property type="entry name" value="Zn2/Cys6 DNA-binding domain"/>
    <property type="match status" value="1"/>
</dbReference>
<dbReference type="GeneID" id="37070706"/>
<name>A0A317W5L4_9EURO</name>
<sequence length="658" mass="73426">MADTFNALTQHFEPQAFSSQPQQSTAHENTAPVNTAHSDADSHYIPRPKRIACVLCRKRKLRCDGKRPSCGTCSRLGHECIYDEVRKKSGPKRGYVKQLEARLAQVETLLKSQEANAHPSLENGASFAATNSLTGVLQAPPGDDVDPSMSLLDGANAPALSVQAFSEAEGTRSSTSGGELISLGLEEPLPAQEVIDELNAIYFEKVHPGLPMIHRPKYLASLAFAPSSRPPVCLQYMIWCLAASVSDKYSSLHETFYQQSRKYAELDELKGLGGRVVSLAHCQAWLLISTYEFKMMFFPRAWLSSGKASRLAIMMGLNRLDGQGLDVKQTLPPANDWTEKEERRRVFWAAFCIDRYASIGTGWPFTIDERDISSKLPASDESFIENTPQETPLLPDVLEGEDITMLSPYGGVVVLGCMFGRNITHLHRPEPQDNDHDLNGVYWQRHRSLDNILLHISLAMPCHLRLSVGTTDPNVIFCNMAIHTATICLHQAAIFKSEKNKMPEQIATESKRRCIVAADQISNIMKMISHLDLSVMNPFMSFCVYLAARVFIQYLKFRPSDSAARSSLQFAFSALHKLKTKNPLTGSFILQLNLDIEGSAFGDALQSKSACFTGGQQQDAVRKPHFWKSKQRLTLTYPLDLRWQSHHKHLFSGKEKPT</sequence>
<evidence type="ECO:0000259" key="8">
    <source>
        <dbReference type="PROSITE" id="PS50048"/>
    </source>
</evidence>
<dbReference type="PROSITE" id="PS50048">
    <property type="entry name" value="ZN2_CY6_FUNGAL_2"/>
    <property type="match status" value="1"/>
</dbReference>
<proteinExistence type="predicted"/>
<dbReference type="GO" id="GO:0008270">
    <property type="term" value="F:zinc ion binding"/>
    <property type="evidence" value="ECO:0007669"/>
    <property type="project" value="InterPro"/>
</dbReference>
<dbReference type="AlphaFoldDB" id="A0A317W5L4"/>
<dbReference type="InterPro" id="IPR007219">
    <property type="entry name" value="XnlR_reg_dom"/>
</dbReference>
<dbReference type="Gene3D" id="4.10.240.10">
    <property type="entry name" value="Zn(2)-C6 fungal-type DNA-binding domain"/>
    <property type="match status" value="1"/>
</dbReference>
<comment type="subcellular location">
    <subcellularLocation>
        <location evidence="1">Nucleus</location>
    </subcellularLocation>
</comment>
<dbReference type="GO" id="GO:0006351">
    <property type="term" value="P:DNA-templated transcription"/>
    <property type="evidence" value="ECO:0007669"/>
    <property type="project" value="InterPro"/>
</dbReference>
<dbReference type="OrthoDB" id="5600212at2759"/>
<dbReference type="SMART" id="SM00906">
    <property type="entry name" value="Fungal_trans"/>
    <property type="match status" value="1"/>
</dbReference>
<dbReference type="Pfam" id="PF00172">
    <property type="entry name" value="Zn_clus"/>
    <property type="match status" value="1"/>
</dbReference>
<evidence type="ECO:0000256" key="1">
    <source>
        <dbReference type="ARBA" id="ARBA00004123"/>
    </source>
</evidence>
<dbReference type="Proteomes" id="UP000247233">
    <property type="component" value="Unassembled WGS sequence"/>
</dbReference>
<keyword evidence="5" id="KW-0804">Transcription</keyword>
<evidence type="ECO:0000313" key="9">
    <source>
        <dbReference type="EMBL" id="PWY80622.1"/>
    </source>
</evidence>
<dbReference type="CDD" id="cd12148">
    <property type="entry name" value="fungal_TF_MHR"/>
    <property type="match status" value="1"/>
</dbReference>
<dbReference type="GO" id="GO:0009893">
    <property type="term" value="P:positive regulation of metabolic process"/>
    <property type="evidence" value="ECO:0007669"/>
    <property type="project" value="UniProtKB-ARBA"/>
</dbReference>
<dbReference type="InterPro" id="IPR001138">
    <property type="entry name" value="Zn2Cys6_DnaBD"/>
</dbReference>
<dbReference type="CDD" id="cd00067">
    <property type="entry name" value="GAL4"/>
    <property type="match status" value="1"/>
</dbReference>
<dbReference type="Pfam" id="PF04082">
    <property type="entry name" value="Fungal_trans"/>
    <property type="match status" value="1"/>
</dbReference>
<evidence type="ECO:0000256" key="2">
    <source>
        <dbReference type="ARBA" id="ARBA00022723"/>
    </source>
</evidence>
<feature type="domain" description="Zn(2)-C6 fungal-type" evidence="8">
    <location>
        <begin position="52"/>
        <end position="82"/>
    </location>
</feature>
<reference evidence="9 10" key="1">
    <citation type="submission" date="2016-12" db="EMBL/GenBank/DDBJ databases">
        <title>The genomes of Aspergillus section Nigri reveals drivers in fungal speciation.</title>
        <authorList>
            <consortium name="DOE Joint Genome Institute"/>
            <person name="Vesth T.C."/>
            <person name="Nybo J."/>
            <person name="Theobald S."/>
            <person name="Brandl J."/>
            <person name="Frisvad J.C."/>
            <person name="Nielsen K.F."/>
            <person name="Lyhne E.K."/>
            <person name="Kogle M.E."/>
            <person name="Kuo A."/>
            <person name="Riley R."/>
            <person name="Clum A."/>
            <person name="Nolan M."/>
            <person name="Lipzen A."/>
            <person name="Salamov A."/>
            <person name="Henrissat B."/>
            <person name="Wiebenga A."/>
            <person name="De Vries R.P."/>
            <person name="Grigoriev I.V."/>
            <person name="Mortensen U.H."/>
            <person name="Andersen M.R."/>
            <person name="Baker S.E."/>
        </authorList>
    </citation>
    <scope>NUCLEOTIDE SEQUENCE [LARGE SCALE GENOMIC DNA]</scope>
    <source>
        <strain evidence="9 10">CBS 117.55</strain>
    </source>
</reference>
<keyword evidence="2" id="KW-0479">Metal-binding</keyword>
<feature type="region of interest" description="Disordered" evidence="7">
    <location>
        <begin position="10"/>
        <end position="43"/>
    </location>
</feature>
<dbReference type="InterPro" id="IPR036864">
    <property type="entry name" value="Zn2-C6_fun-type_DNA-bd_sf"/>
</dbReference>
<evidence type="ECO:0000256" key="7">
    <source>
        <dbReference type="SAM" id="MobiDB-lite"/>
    </source>
</evidence>
<keyword evidence="6" id="KW-0539">Nucleus</keyword>
<protein>
    <recommendedName>
        <fullName evidence="8">Zn(2)-C6 fungal-type domain-containing protein</fullName>
    </recommendedName>
</protein>
<dbReference type="GO" id="GO:0000981">
    <property type="term" value="F:DNA-binding transcription factor activity, RNA polymerase II-specific"/>
    <property type="evidence" value="ECO:0007669"/>
    <property type="project" value="InterPro"/>
</dbReference>
<dbReference type="PROSITE" id="PS00463">
    <property type="entry name" value="ZN2_CY6_FUNGAL_1"/>
    <property type="match status" value="1"/>
</dbReference>
<feature type="compositionally biased region" description="Polar residues" evidence="7">
    <location>
        <begin position="16"/>
        <end position="37"/>
    </location>
</feature>
<dbReference type="InterPro" id="IPR050815">
    <property type="entry name" value="TF_fung"/>
</dbReference>
<evidence type="ECO:0000256" key="6">
    <source>
        <dbReference type="ARBA" id="ARBA00023242"/>
    </source>
</evidence>
<organism evidence="9 10">
    <name type="scientific">Aspergillus heteromorphus CBS 117.55</name>
    <dbReference type="NCBI Taxonomy" id="1448321"/>
    <lineage>
        <taxon>Eukaryota</taxon>
        <taxon>Fungi</taxon>
        <taxon>Dikarya</taxon>
        <taxon>Ascomycota</taxon>
        <taxon>Pezizomycotina</taxon>
        <taxon>Eurotiomycetes</taxon>
        <taxon>Eurotiomycetidae</taxon>
        <taxon>Eurotiales</taxon>
        <taxon>Aspergillaceae</taxon>
        <taxon>Aspergillus</taxon>
        <taxon>Aspergillus subgen. Circumdati</taxon>
    </lineage>
</organism>
<comment type="caution">
    <text evidence="9">The sequence shown here is derived from an EMBL/GenBank/DDBJ whole genome shotgun (WGS) entry which is preliminary data.</text>
</comment>
<dbReference type="GO" id="GO:0003677">
    <property type="term" value="F:DNA binding"/>
    <property type="evidence" value="ECO:0007669"/>
    <property type="project" value="UniProtKB-KW"/>
</dbReference>
<keyword evidence="10" id="KW-1185">Reference proteome</keyword>
<keyword evidence="4" id="KW-0238">DNA-binding</keyword>
<evidence type="ECO:0000313" key="10">
    <source>
        <dbReference type="Proteomes" id="UP000247233"/>
    </source>
</evidence>
<evidence type="ECO:0000256" key="3">
    <source>
        <dbReference type="ARBA" id="ARBA00023015"/>
    </source>
</evidence>
<accession>A0A317W5L4</accession>
<dbReference type="PANTHER" id="PTHR47338">
    <property type="entry name" value="ZN(II)2CYS6 TRANSCRIPTION FACTOR (EUROFUNG)-RELATED"/>
    <property type="match status" value="1"/>
</dbReference>
<dbReference type="PANTHER" id="PTHR47338:SF10">
    <property type="entry name" value="TRANSCRIPTION FACTOR DOMAIN-CONTAINING PROTEIN-RELATED"/>
    <property type="match status" value="1"/>
</dbReference>
<dbReference type="GO" id="GO:0005634">
    <property type="term" value="C:nucleus"/>
    <property type="evidence" value="ECO:0007669"/>
    <property type="project" value="UniProtKB-SubCell"/>
</dbReference>
<evidence type="ECO:0000256" key="4">
    <source>
        <dbReference type="ARBA" id="ARBA00023125"/>
    </source>
</evidence>
<dbReference type="VEuPathDB" id="FungiDB:BO70DRAFT_46469"/>
<gene>
    <name evidence="9" type="ORF">BO70DRAFT_46469</name>
</gene>
<dbReference type="STRING" id="1448321.A0A317W5L4"/>
<dbReference type="SMART" id="SM00066">
    <property type="entry name" value="GAL4"/>
    <property type="match status" value="1"/>
</dbReference>
<dbReference type="EMBL" id="MSFL01000014">
    <property type="protein sequence ID" value="PWY80622.1"/>
    <property type="molecule type" value="Genomic_DNA"/>
</dbReference>
<dbReference type="RefSeq" id="XP_025398925.1">
    <property type="nucleotide sequence ID" value="XM_025548469.1"/>
</dbReference>
<keyword evidence="3" id="KW-0805">Transcription regulation</keyword>